<organism evidence="2">
    <name type="scientific">Cladocopium goreaui</name>
    <dbReference type="NCBI Taxonomy" id="2562237"/>
    <lineage>
        <taxon>Eukaryota</taxon>
        <taxon>Sar</taxon>
        <taxon>Alveolata</taxon>
        <taxon>Dinophyceae</taxon>
        <taxon>Suessiales</taxon>
        <taxon>Symbiodiniaceae</taxon>
        <taxon>Cladocopium</taxon>
    </lineage>
</organism>
<evidence type="ECO:0000256" key="1">
    <source>
        <dbReference type="SAM" id="MobiDB-lite"/>
    </source>
</evidence>
<accession>A0A9P1C0L2</accession>
<reference evidence="2" key="1">
    <citation type="submission" date="2022-10" db="EMBL/GenBank/DDBJ databases">
        <authorList>
            <person name="Chen Y."/>
            <person name="Dougan E. K."/>
            <person name="Chan C."/>
            <person name="Rhodes N."/>
            <person name="Thang M."/>
        </authorList>
    </citation>
    <scope>NUCLEOTIDE SEQUENCE</scope>
</reference>
<dbReference type="AlphaFoldDB" id="A0A9P1C0L2"/>
<reference evidence="3" key="2">
    <citation type="submission" date="2024-04" db="EMBL/GenBank/DDBJ databases">
        <authorList>
            <person name="Chen Y."/>
            <person name="Shah S."/>
            <person name="Dougan E. K."/>
            <person name="Thang M."/>
            <person name="Chan C."/>
        </authorList>
    </citation>
    <scope>NUCLEOTIDE SEQUENCE [LARGE SCALE GENOMIC DNA]</scope>
</reference>
<dbReference type="EMBL" id="CAMXCT030000735">
    <property type="protein sequence ID" value="CAL4769990.1"/>
    <property type="molecule type" value="Genomic_DNA"/>
</dbReference>
<dbReference type="EMBL" id="CAMXCT010000735">
    <property type="protein sequence ID" value="CAI3982678.1"/>
    <property type="molecule type" value="Genomic_DNA"/>
</dbReference>
<protein>
    <submittedName>
        <fullName evidence="2">Uncharacterized protein</fullName>
    </submittedName>
</protein>
<comment type="caution">
    <text evidence="2">The sequence shown here is derived from an EMBL/GenBank/DDBJ whole genome shotgun (WGS) entry which is preliminary data.</text>
</comment>
<evidence type="ECO:0000313" key="3">
    <source>
        <dbReference type="EMBL" id="CAL1136053.1"/>
    </source>
</evidence>
<proteinExistence type="predicted"/>
<keyword evidence="4" id="KW-1185">Reference proteome</keyword>
<feature type="compositionally biased region" description="Basic and acidic residues" evidence="1">
    <location>
        <begin position="1"/>
        <end position="13"/>
    </location>
</feature>
<gene>
    <name evidence="2" type="ORF">C1SCF055_LOCUS10347</name>
</gene>
<sequence length="291" mass="33099">MAKEKKGRNSKDKKTLKKKPLDDDTACTGSEDQWYDATSDSQGLNDYCEAWAGTRWLDMLDVFSFHEGMKQHAGSRTVVSLDIRLNPVHDLTTKRGMMLLLSLLMALKHGALLALAPPCSLFIWLSCSIHLRHALGPYGNLRNLKVRMANRIVLNTVAAIQCVMEFRFFRLLVEQPKGSAMFSLPEMEKLIASKQMKRHLTYMGYWGGPIMKPTWIMTDLNGGELAVVMTKTLKKKIAHKLEDKSKYFRISKIANSQKVSVSGTKNLGLTAKWPERFCAKVVEIWERDFQE</sequence>
<evidence type="ECO:0000313" key="4">
    <source>
        <dbReference type="Proteomes" id="UP001152797"/>
    </source>
</evidence>
<dbReference type="EMBL" id="CAMXCT020000735">
    <property type="protein sequence ID" value="CAL1136053.1"/>
    <property type="molecule type" value="Genomic_DNA"/>
</dbReference>
<feature type="region of interest" description="Disordered" evidence="1">
    <location>
        <begin position="1"/>
        <end position="29"/>
    </location>
</feature>
<evidence type="ECO:0000313" key="2">
    <source>
        <dbReference type="EMBL" id="CAI3982678.1"/>
    </source>
</evidence>
<name>A0A9P1C0L2_9DINO</name>
<dbReference type="Proteomes" id="UP001152797">
    <property type="component" value="Unassembled WGS sequence"/>
</dbReference>